<proteinExistence type="predicted"/>
<dbReference type="AlphaFoldDB" id="A0AAN6WKC9"/>
<evidence type="ECO:0000256" key="1">
    <source>
        <dbReference type="SAM" id="MobiDB-lite"/>
    </source>
</evidence>
<reference evidence="2" key="2">
    <citation type="submission" date="2023-05" db="EMBL/GenBank/DDBJ databases">
        <authorList>
            <consortium name="Lawrence Berkeley National Laboratory"/>
            <person name="Steindorff A."/>
            <person name="Hensen N."/>
            <person name="Bonometti L."/>
            <person name="Westerberg I."/>
            <person name="Brannstrom I.O."/>
            <person name="Guillou S."/>
            <person name="Cros-Aarteil S."/>
            <person name="Calhoun S."/>
            <person name="Haridas S."/>
            <person name="Kuo A."/>
            <person name="Mondo S."/>
            <person name="Pangilinan J."/>
            <person name="Riley R."/>
            <person name="Labutti K."/>
            <person name="Andreopoulos B."/>
            <person name="Lipzen A."/>
            <person name="Chen C."/>
            <person name="Yanf M."/>
            <person name="Daum C."/>
            <person name="Ng V."/>
            <person name="Clum A."/>
            <person name="Ohm R."/>
            <person name="Martin F."/>
            <person name="Silar P."/>
            <person name="Natvig D."/>
            <person name="Lalanne C."/>
            <person name="Gautier V."/>
            <person name="Ament-Velasquez S.L."/>
            <person name="Kruys A."/>
            <person name="Hutchinson M.I."/>
            <person name="Powell A.J."/>
            <person name="Barry K."/>
            <person name="Miller A.N."/>
            <person name="Grigoriev I.V."/>
            <person name="Debuchy R."/>
            <person name="Gladieux P."/>
            <person name="Thoren M.H."/>
            <person name="Johannesson H."/>
        </authorList>
    </citation>
    <scope>NUCLEOTIDE SEQUENCE</scope>
    <source>
        <strain evidence="2">PSN309</strain>
    </source>
</reference>
<feature type="region of interest" description="Disordered" evidence="1">
    <location>
        <begin position="155"/>
        <end position="182"/>
    </location>
</feature>
<name>A0AAN6WKC9_9PEZI</name>
<comment type="caution">
    <text evidence="2">The sequence shown here is derived from an EMBL/GenBank/DDBJ whole genome shotgun (WGS) entry which is preliminary data.</text>
</comment>
<evidence type="ECO:0000313" key="2">
    <source>
        <dbReference type="EMBL" id="KAK4183434.1"/>
    </source>
</evidence>
<protein>
    <submittedName>
        <fullName evidence="2">Uncharacterized protein</fullName>
    </submittedName>
</protein>
<accession>A0AAN6WKC9</accession>
<organism evidence="2 3">
    <name type="scientific">Podospora australis</name>
    <dbReference type="NCBI Taxonomy" id="1536484"/>
    <lineage>
        <taxon>Eukaryota</taxon>
        <taxon>Fungi</taxon>
        <taxon>Dikarya</taxon>
        <taxon>Ascomycota</taxon>
        <taxon>Pezizomycotina</taxon>
        <taxon>Sordariomycetes</taxon>
        <taxon>Sordariomycetidae</taxon>
        <taxon>Sordariales</taxon>
        <taxon>Podosporaceae</taxon>
        <taxon>Podospora</taxon>
    </lineage>
</organism>
<reference evidence="2" key="1">
    <citation type="journal article" date="2023" name="Mol. Phylogenet. Evol.">
        <title>Genome-scale phylogeny and comparative genomics of the fungal order Sordariales.</title>
        <authorList>
            <person name="Hensen N."/>
            <person name="Bonometti L."/>
            <person name="Westerberg I."/>
            <person name="Brannstrom I.O."/>
            <person name="Guillou S."/>
            <person name="Cros-Aarteil S."/>
            <person name="Calhoun S."/>
            <person name="Haridas S."/>
            <person name="Kuo A."/>
            <person name="Mondo S."/>
            <person name="Pangilinan J."/>
            <person name="Riley R."/>
            <person name="LaButti K."/>
            <person name="Andreopoulos B."/>
            <person name="Lipzen A."/>
            <person name="Chen C."/>
            <person name="Yan M."/>
            <person name="Daum C."/>
            <person name="Ng V."/>
            <person name="Clum A."/>
            <person name="Steindorff A."/>
            <person name="Ohm R.A."/>
            <person name="Martin F."/>
            <person name="Silar P."/>
            <person name="Natvig D.O."/>
            <person name="Lalanne C."/>
            <person name="Gautier V."/>
            <person name="Ament-Velasquez S.L."/>
            <person name="Kruys A."/>
            <person name="Hutchinson M.I."/>
            <person name="Powell A.J."/>
            <person name="Barry K."/>
            <person name="Miller A.N."/>
            <person name="Grigoriev I.V."/>
            <person name="Debuchy R."/>
            <person name="Gladieux P."/>
            <person name="Hiltunen Thoren M."/>
            <person name="Johannesson H."/>
        </authorList>
    </citation>
    <scope>NUCLEOTIDE SEQUENCE</scope>
    <source>
        <strain evidence="2">PSN309</strain>
    </source>
</reference>
<dbReference type="EMBL" id="MU864548">
    <property type="protein sequence ID" value="KAK4183434.1"/>
    <property type="molecule type" value="Genomic_DNA"/>
</dbReference>
<evidence type="ECO:0000313" key="3">
    <source>
        <dbReference type="Proteomes" id="UP001302126"/>
    </source>
</evidence>
<feature type="compositionally biased region" description="Low complexity" evidence="1">
    <location>
        <begin position="169"/>
        <end position="182"/>
    </location>
</feature>
<sequence>MQLCRRDVEVSGVAGHNERRAIHGLGGTKSNAVPQMVQNCDIILNKYVTSAFKTSPAAWASKHARLWAITNVQTSVHMTAESIMEGFPDPSGGWHRLVVQVNRFLEIPQEKKWNSQLWPFGSYFPFNHPVLVSHPRVLQDLLVAMAQALSRLATLPSPPSPTETINYPRATQSTSSSRAMTRTTAIQPKFRTLRIGLRLRCARWQP</sequence>
<dbReference type="Proteomes" id="UP001302126">
    <property type="component" value="Unassembled WGS sequence"/>
</dbReference>
<keyword evidence="3" id="KW-1185">Reference proteome</keyword>
<gene>
    <name evidence="2" type="ORF">QBC35DRAFT_98532</name>
</gene>